<dbReference type="AlphaFoldDB" id="A0AA38XR36"/>
<dbReference type="EMBL" id="JAPDRN010000144">
    <property type="protein sequence ID" value="KAJ9618204.1"/>
    <property type="molecule type" value="Genomic_DNA"/>
</dbReference>
<sequence length="67" mass="6691">MPGGVTLVVASRRTATVRSAGCLDAHGRQCTPIAGRGQVLAGTQRIVIGLQPGHGGAAPLFKRGTAA</sequence>
<organism evidence="1">
    <name type="scientific">Knufia peltigerae</name>
    <dbReference type="NCBI Taxonomy" id="1002370"/>
    <lineage>
        <taxon>Eukaryota</taxon>
        <taxon>Fungi</taxon>
        <taxon>Dikarya</taxon>
        <taxon>Ascomycota</taxon>
        <taxon>Pezizomycotina</taxon>
        <taxon>Eurotiomycetes</taxon>
        <taxon>Chaetothyriomycetidae</taxon>
        <taxon>Chaetothyriales</taxon>
        <taxon>Trichomeriaceae</taxon>
        <taxon>Knufia</taxon>
    </lineage>
</organism>
<proteinExistence type="predicted"/>
<accession>A0AA38XR36</accession>
<evidence type="ECO:0000313" key="1">
    <source>
        <dbReference type="EMBL" id="KAJ9618204.1"/>
    </source>
</evidence>
<protein>
    <submittedName>
        <fullName evidence="1">Uncharacterized protein</fullName>
    </submittedName>
</protein>
<name>A0AA38XR36_9EURO</name>
<comment type="caution">
    <text evidence="1">The sequence shown here is derived from an EMBL/GenBank/DDBJ whole genome shotgun (WGS) entry which is preliminary data.</text>
</comment>
<gene>
    <name evidence="1" type="ORF">H2204_013159</name>
</gene>
<reference evidence="1" key="1">
    <citation type="submission" date="2022-10" db="EMBL/GenBank/DDBJ databases">
        <title>Culturing micro-colonial fungi from biological soil crusts in the Mojave desert and describing Neophaeococcomyces mojavensis, and introducing the new genera and species Taxawa tesnikishii.</title>
        <authorList>
            <person name="Kurbessoian T."/>
            <person name="Stajich J.E."/>
        </authorList>
    </citation>
    <scope>NUCLEOTIDE SEQUENCE</scope>
    <source>
        <strain evidence="1">TK_35</strain>
    </source>
</reference>